<protein>
    <submittedName>
        <fullName evidence="1">Uncharacterized protein</fullName>
    </submittedName>
</protein>
<dbReference type="AlphaFoldDB" id="A0A873WYW2"/>
<sequence length="183" mass="22144">MNIIKKKIKSLRIQNKLLQTNYAIFYNMLDLVNNDKQIKQNKTIQMVTDIIMNDNYTTYNKLSKTNINKNKISINRTTATKYLFHKNNTLRDCFVGNIIFSRFRSETDLINYIINNNLALNIIIKYQNRYLYLNPTYKKLFENKKINSLQIEFISLSNINLFKWLFFYYNIYFQCFFSLKNKI</sequence>
<name>A0A873WYW2_9EUKA</name>
<keyword evidence="1" id="KW-0496">Mitochondrion</keyword>
<organism evidence="1">
    <name type="scientific">Cyanophora sudae</name>
    <dbReference type="NCBI Taxonomy" id="1522369"/>
    <lineage>
        <taxon>Eukaryota</taxon>
        <taxon>Glaucocystophyceae</taxon>
        <taxon>Cyanophorales</taxon>
        <taxon>Cyanophoraceae</taxon>
        <taxon>Cyanophora</taxon>
    </lineage>
</organism>
<reference evidence="1" key="1">
    <citation type="journal article" date="2020" name="J. Eukaryot. Microbiol.">
        <title>High Sequence Divergence but Limited Architectural Rearrangements in Organelle Genomes of Cyanophora (Glaucophyta) Species.</title>
        <authorList>
            <person name="Russell S."/>
            <person name="Jackson C."/>
            <person name="Reyes-Prieto A."/>
        </authorList>
    </citation>
    <scope>NUCLEOTIDE SEQUENCE</scope>
    <source>
        <strain evidence="1">NIES-764</strain>
    </source>
</reference>
<evidence type="ECO:0000313" key="1">
    <source>
        <dbReference type="EMBL" id="QPB15060.1"/>
    </source>
</evidence>
<gene>
    <name evidence="1" type="primary">orf11</name>
</gene>
<dbReference type="RefSeq" id="YP_010041737.1">
    <property type="nucleotide sequence ID" value="NC_054208.1"/>
</dbReference>
<dbReference type="EMBL" id="MT919637">
    <property type="protein sequence ID" value="QPB15060.1"/>
    <property type="molecule type" value="Genomic_DNA"/>
</dbReference>
<geneLocation type="mitochondrion" evidence="1"/>
<reference evidence="1" key="2">
    <citation type="submission" date="2020-08" db="EMBL/GenBank/DDBJ databases">
        <authorList>
            <person name="Russell S.R."/>
            <person name="Jackson C."/>
            <person name="Reyes-Prieto A."/>
        </authorList>
    </citation>
    <scope>NUCLEOTIDE SEQUENCE</scope>
    <source>
        <strain evidence="1">NIES-764</strain>
    </source>
</reference>
<dbReference type="GeneID" id="63648363"/>
<accession>A0A873WYW2</accession>
<proteinExistence type="predicted"/>